<dbReference type="PANTHER" id="PTHR10000">
    <property type="entry name" value="PHOSPHOSERINE PHOSPHATASE"/>
    <property type="match status" value="1"/>
</dbReference>
<dbReference type="RefSeq" id="WP_313794888.1">
    <property type="nucleotide sequence ID" value="NZ_CP102453.1"/>
</dbReference>
<dbReference type="Gene3D" id="3.30.1240.10">
    <property type="match status" value="1"/>
</dbReference>
<dbReference type="SFLD" id="SFLDS00003">
    <property type="entry name" value="Haloacid_Dehalogenase"/>
    <property type="match status" value="1"/>
</dbReference>
<dbReference type="SFLD" id="SFLDG01140">
    <property type="entry name" value="C2.B:_Phosphomannomutase_and_P"/>
    <property type="match status" value="1"/>
</dbReference>
<dbReference type="PANTHER" id="PTHR10000:SF25">
    <property type="entry name" value="PHOSPHATASE YKRA-RELATED"/>
    <property type="match status" value="1"/>
</dbReference>
<dbReference type="InterPro" id="IPR036412">
    <property type="entry name" value="HAD-like_sf"/>
</dbReference>
<dbReference type="InterPro" id="IPR023214">
    <property type="entry name" value="HAD_sf"/>
</dbReference>
<dbReference type="NCBIfam" id="TIGR01484">
    <property type="entry name" value="HAD-SF-IIB"/>
    <property type="match status" value="1"/>
</dbReference>
<gene>
    <name evidence="1" type="ORF">NRE15_07080</name>
</gene>
<dbReference type="InterPro" id="IPR006379">
    <property type="entry name" value="HAD-SF_hydro_IIB"/>
</dbReference>
<evidence type="ECO:0000313" key="1">
    <source>
        <dbReference type="EMBL" id="UUX35400.1"/>
    </source>
</evidence>
<dbReference type="Gene3D" id="3.40.50.1000">
    <property type="entry name" value="HAD superfamily/HAD-like"/>
    <property type="match status" value="1"/>
</dbReference>
<keyword evidence="1" id="KW-0378">Hydrolase</keyword>
<dbReference type="Proteomes" id="UP001315967">
    <property type="component" value="Chromosome"/>
</dbReference>
<protein>
    <submittedName>
        <fullName evidence="1">Cof-type HAD-IIB family hydrolase</fullName>
    </submittedName>
</protein>
<dbReference type="GO" id="GO:0016787">
    <property type="term" value="F:hydrolase activity"/>
    <property type="evidence" value="ECO:0007669"/>
    <property type="project" value="UniProtKB-KW"/>
</dbReference>
<name>A0ABY5PAD1_9LACT</name>
<evidence type="ECO:0000313" key="2">
    <source>
        <dbReference type="Proteomes" id="UP001315967"/>
    </source>
</evidence>
<sequence>MNKAVFIDVDGTIVSYEGELPQSAVTAIQKARANGHFVYMCTGRSKAEIYDDLWEIGFDGLIGGNGSYIEHHDEVVFEQTLTEEECRSIVDWCHARGLEFYVESNNGLFASEHFEEQGQSVMVEYSKRKHLPDAEEMSVRKAFPEMIFGGELVRSDVNKISFILSSYQDYLDAKEEFAHLMVNTWGGEGEIALFGDVGVAQINKGKSVQILLDHIQINRENTLAFGDAKIDIPMLEYCEIGVAMGNGGPEIKEMADYITDAVMDDGLYNAFEHFGLI</sequence>
<keyword evidence="2" id="KW-1185">Reference proteome</keyword>
<dbReference type="EMBL" id="CP102453">
    <property type="protein sequence ID" value="UUX35400.1"/>
    <property type="molecule type" value="Genomic_DNA"/>
</dbReference>
<proteinExistence type="predicted"/>
<reference evidence="1 2" key="1">
    <citation type="submission" date="2022-08" db="EMBL/GenBank/DDBJ databases">
        <title>Aerococcaceae sp. nov isolated from spoiled eye mask.</title>
        <authorList>
            <person name="Zhou G."/>
            <person name="Xie X.-B."/>
            <person name="Shi Q.-S."/>
            <person name="Wang Y.-S."/>
            <person name="Wen X."/>
            <person name="Peng H."/>
            <person name="Yang X.-J."/>
            <person name="Tao H.-B."/>
            <person name="Huang X.-M."/>
        </authorList>
    </citation>
    <scope>NUCLEOTIDE SEQUENCE [LARGE SCALE GENOMIC DNA]</scope>
    <source>
        <strain evidence="2">DM20194951</strain>
    </source>
</reference>
<organism evidence="1 2">
    <name type="scientific">Fundicoccus culcitae</name>
    <dbReference type="NCBI Taxonomy" id="2969821"/>
    <lineage>
        <taxon>Bacteria</taxon>
        <taxon>Bacillati</taxon>
        <taxon>Bacillota</taxon>
        <taxon>Bacilli</taxon>
        <taxon>Lactobacillales</taxon>
        <taxon>Aerococcaceae</taxon>
        <taxon>Fundicoccus</taxon>
    </lineage>
</organism>
<dbReference type="Pfam" id="PF08282">
    <property type="entry name" value="Hydrolase_3"/>
    <property type="match status" value="1"/>
</dbReference>
<dbReference type="InterPro" id="IPR000150">
    <property type="entry name" value="Cof"/>
</dbReference>
<dbReference type="PROSITE" id="PS01228">
    <property type="entry name" value="COF_1"/>
    <property type="match status" value="1"/>
</dbReference>
<accession>A0ABY5PAD1</accession>
<dbReference type="NCBIfam" id="TIGR00099">
    <property type="entry name" value="Cof-subfamily"/>
    <property type="match status" value="1"/>
</dbReference>
<dbReference type="SUPFAM" id="SSF56784">
    <property type="entry name" value="HAD-like"/>
    <property type="match status" value="1"/>
</dbReference>